<keyword evidence="2" id="KW-1185">Reference proteome</keyword>
<name>A0A7R8CS66_LEPSM</name>
<gene>
    <name evidence="1" type="ORF">LSAA_6647</name>
</gene>
<reference evidence="1" key="1">
    <citation type="submission" date="2021-02" db="EMBL/GenBank/DDBJ databases">
        <authorList>
            <person name="Bekaert M."/>
        </authorList>
    </citation>
    <scope>NUCLEOTIDE SEQUENCE</scope>
    <source>
        <strain evidence="1">IoA-00</strain>
    </source>
</reference>
<protein>
    <submittedName>
        <fullName evidence="1">(salmon louse) hypothetical protein</fullName>
    </submittedName>
</protein>
<dbReference type="Proteomes" id="UP000675881">
    <property type="component" value="Chromosome 2"/>
</dbReference>
<proteinExistence type="predicted"/>
<accession>A0A7R8CS66</accession>
<dbReference type="AlphaFoldDB" id="A0A7R8CS66"/>
<evidence type="ECO:0000313" key="2">
    <source>
        <dbReference type="Proteomes" id="UP000675881"/>
    </source>
</evidence>
<dbReference type="EMBL" id="HG994581">
    <property type="protein sequence ID" value="CAF2874410.1"/>
    <property type="molecule type" value="Genomic_DNA"/>
</dbReference>
<evidence type="ECO:0000313" key="1">
    <source>
        <dbReference type="EMBL" id="CAF2874410.1"/>
    </source>
</evidence>
<sequence>MLVTYFEDNVIEVEIEIRDSREDHMEEDAILFRHRHVTTLIMPHPVSSFPLQSYDLDHLIYFFNCLGPAATNLKYRSKLSPLEECILTLVNLRRNTQDFELTRFFMC</sequence>
<organism evidence="1 2">
    <name type="scientific">Lepeophtheirus salmonis</name>
    <name type="common">Salmon louse</name>
    <name type="synonym">Caligus salmonis</name>
    <dbReference type="NCBI Taxonomy" id="72036"/>
    <lineage>
        <taxon>Eukaryota</taxon>
        <taxon>Metazoa</taxon>
        <taxon>Ecdysozoa</taxon>
        <taxon>Arthropoda</taxon>
        <taxon>Crustacea</taxon>
        <taxon>Multicrustacea</taxon>
        <taxon>Hexanauplia</taxon>
        <taxon>Copepoda</taxon>
        <taxon>Siphonostomatoida</taxon>
        <taxon>Caligidae</taxon>
        <taxon>Lepeophtheirus</taxon>
    </lineage>
</organism>